<evidence type="ECO:0000256" key="18">
    <source>
        <dbReference type="PIRSR" id="PIRSR600829-4"/>
    </source>
</evidence>
<comment type="caution">
    <text evidence="20">The sequence shown here is derived from an EMBL/GenBank/DDBJ whole genome shotgun (WGS) entry which is preliminary data.</text>
</comment>
<dbReference type="RefSeq" id="WP_160800980.1">
    <property type="nucleotide sequence ID" value="NZ_WUUL01000004.1"/>
</dbReference>
<dbReference type="PROSITE" id="PS01069">
    <property type="entry name" value="DAGK_PROKAR"/>
    <property type="match status" value="1"/>
</dbReference>
<evidence type="ECO:0000256" key="8">
    <source>
        <dbReference type="ARBA" id="ARBA00022777"/>
    </source>
</evidence>
<evidence type="ECO:0000313" key="21">
    <source>
        <dbReference type="Proteomes" id="UP000430692"/>
    </source>
</evidence>
<dbReference type="GO" id="GO:0005886">
    <property type="term" value="C:plasma membrane"/>
    <property type="evidence" value="ECO:0007669"/>
    <property type="project" value="UniProtKB-SubCell"/>
</dbReference>
<dbReference type="CDD" id="cd14265">
    <property type="entry name" value="UDPK_IM_like"/>
    <property type="match status" value="1"/>
</dbReference>
<reference evidence="20 21" key="1">
    <citation type="submission" date="2019-12" db="EMBL/GenBank/DDBJ databases">
        <title>Whole-genome analyses of novel actinobacteria.</title>
        <authorList>
            <person name="Sahin N."/>
            <person name="Saygin H."/>
        </authorList>
    </citation>
    <scope>NUCLEOTIDE SEQUENCE [LARGE SCALE GENOMIC DNA]</scope>
    <source>
        <strain evidence="20 21">KC615</strain>
    </source>
</reference>
<feature type="transmembrane region" description="Helical" evidence="19">
    <location>
        <begin position="128"/>
        <end position="149"/>
    </location>
</feature>
<comment type="cofactor">
    <cofactor evidence="18">
        <name>Mg(2+)</name>
        <dbReference type="ChEBI" id="CHEBI:18420"/>
    </cofactor>
    <text evidence="18">Mn(2+), Zn(2+), Cd(2+) and Co(2+) support activity to lesser extents.</text>
</comment>
<dbReference type="Gene3D" id="1.10.287.3610">
    <property type="match status" value="1"/>
</dbReference>
<sequence length="228" mass="25599">MWMAKLLKSFRYAIEGLKYAVITQRNMRIHFITALVVLLLSLCLPLSKLEVLILFVSITLVLFAELINTSIETVVDMVTKEYHPLAKIAKDVAAGAVFLTTGLAFIVGTSIFFPYLRFIHRSIAEHSLYPPTIGLTVIVLFDFFATLLLKVWISRYWKNWEPSLNMSLTFCVATLIILVIWQLPISILVLFLTGIAVSSSMKQTSNYHTLYLGAIMGVVVAVLGLQLL</sequence>
<feature type="binding site" evidence="17">
    <location>
        <begin position="81"/>
        <end position="83"/>
    </location>
    <ligand>
        <name>ATP</name>
        <dbReference type="ChEBI" id="CHEBI:30616"/>
    </ligand>
</feature>
<dbReference type="GO" id="GO:0016301">
    <property type="term" value="F:kinase activity"/>
    <property type="evidence" value="ECO:0007669"/>
    <property type="project" value="UniProtKB-KW"/>
</dbReference>
<evidence type="ECO:0000313" key="20">
    <source>
        <dbReference type="EMBL" id="MXQ53624.1"/>
    </source>
</evidence>
<keyword evidence="10 19" id="KW-1133">Transmembrane helix</keyword>
<evidence type="ECO:0000256" key="11">
    <source>
        <dbReference type="ARBA" id="ARBA00023098"/>
    </source>
</evidence>
<evidence type="ECO:0000256" key="12">
    <source>
        <dbReference type="ARBA" id="ARBA00023136"/>
    </source>
</evidence>
<dbReference type="Proteomes" id="UP000430692">
    <property type="component" value="Unassembled WGS sequence"/>
</dbReference>
<gene>
    <name evidence="20" type="ORF">GSM42_07750</name>
</gene>
<dbReference type="Pfam" id="PF01219">
    <property type="entry name" value="DAGK_prokar"/>
    <property type="match status" value="1"/>
</dbReference>
<evidence type="ECO:0000256" key="10">
    <source>
        <dbReference type="ARBA" id="ARBA00022989"/>
    </source>
</evidence>
<organism evidence="20 21">
    <name type="scientific">Shimazuella alba</name>
    <dbReference type="NCBI Taxonomy" id="2690964"/>
    <lineage>
        <taxon>Bacteria</taxon>
        <taxon>Bacillati</taxon>
        <taxon>Bacillota</taxon>
        <taxon>Bacilli</taxon>
        <taxon>Bacillales</taxon>
        <taxon>Thermoactinomycetaceae</taxon>
        <taxon>Shimazuella</taxon>
    </lineage>
</organism>
<evidence type="ECO:0000256" key="15">
    <source>
        <dbReference type="PIRSR" id="PIRSR600829-1"/>
    </source>
</evidence>
<proteinExistence type="inferred from homology"/>
<evidence type="ECO:0000256" key="4">
    <source>
        <dbReference type="ARBA" id="ARBA00022516"/>
    </source>
</evidence>
<keyword evidence="12 19" id="KW-0472">Membrane</keyword>
<keyword evidence="13" id="KW-0594">Phospholipid biosynthesis</keyword>
<dbReference type="InterPro" id="IPR033717">
    <property type="entry name" value="UDPK"/>
</dbReference>
<feature type="active site" description="Proton acceptor" evidence="15">
    <location>
        <position position="65"/>
    </location>
</feature>
<keyword evidence="7 17" id="KW-0547">Nucleotide-binding</keyword>
<feature type="binding site" evidence="16">
    <location>
        <position position="65"/>
    </location>
    <ligand>
        <name>substrate</name>
    </ligand>
</feature>
<protein>
    <submittedName>
        <fullName evidence="20">Diacylglycerol kinase</fullName>
    </submittedName>
</protein>
<evidence type="ECO:0000256" key="3">
    <source>
        <dbReference type="ARBA" id="ARBA00022475"/>
    </source>
</evidence>
<dbReference type="GO" id="GO:0008654">
    <property type="term" value="P:phospholipid biosynthetic process"/>
    <property type="evidence" value="ECO:0007669"/>
    <property type="project" value="UniProtKB-KW"/>
</dbReference>
<keyword evidence="21" id="KW-1185">Reference proteome</keyword>
<evidence type="ECO:0000256" key="14">
    <source>
        <dbReference type="ARBA" id="ARBA00023264"/>
    </source>
</evidence>
<dbReference type="EMBL" id="WUUL01000004">
    <property type="protein sequence ID" value="MXQ53624.1"/>
    <property type="molecule type" value="Genomic_DNA"/>
</dbReference>
<dbReference type="InterPro" id="IPR000829">
    <property type="entry name" value="DAGK"/>
</dbReference>
<feature type="transmembrane region" description="Helical" evidence="19">
    <location>
        <begin position="53"/>
        <end position="71"/>
    </location>
</feature>
<feature type="binding site" evidence="17">
    <location>
        <begin position="90"/>
        <end position="91"/>
    </location>
    <ligand>
        <name>ATP</name>
        <dbReference type="ChEBI" id="CHEBI:30616"/>
    </ligand>
</feature>
<keyword evidence="4" id="KW-0444">Lipid biosynthesis</keyword>
<keyword evidence="18" id="KW-0460">Magnesium</keyword>
<evidence type="ECO:0000256" key="7">
    <source>
        <dbReference type="ARBA" id="ARBA00022741"/>
    </source>
</evidence>
<accession>A0A6I4VYR3</accession>
<feature type="binding site" evidence="17">
    <location>
        <position position="72"/>
    </location>
    <ligand>
        <name>ATP</name>
        <dbReference type="ChEBI" id="CHEBI:30616"/>
    </ligand>
</feature>
<keyword evidence="14" id="KW-1208">Phospholipid metabolism</keyword>
<comment type="similarity">
    <text evidence="2">Belongs to the bacterial diacylglycerol kinase family.</text>
</comment>
<dbReference type="PANTHER" id="PTHR34299">
    <property type="entry name" value="DIACYLGLYCEROL KINASE"/>
    <property type="match status" value="1"/>
</dbReference>
<evidence type="ECO:0000256" key="6">
    <source>
        <dbReference type="ARBA" id="ARBA00022692"/>
    </source>
</evidence>
<evidence type="ECO:0000256" key="13">
    <source>
        <dbReference type="ARBA" id="ARBA00023209"/>
    </source>
</evidence>
<dbReference type="AlphaFoldDB" id="A0A6I4VYR3"/>
<comment type="subcellular location">
    <subcellularLocation>
        <location evidence="1">Cell membrane</location>
        <topology evidence="1">Multi-pass membrane protein</topology>
    </subcellularLocation>
</comment>
<feature type="transmembrane region" description="Helical" evidence="19">
    <location>
        <begin position="209"/>
        <end position="227"/>
    </location>
</feature>
<evidence type="ECO:0000256" key="2">
    <source>
        <dbReference type="ARBA" id="ARBA00005967"/>
    </source>
</evidence>
<feature type="transmembrane region" description="Helical" evidence="19">
    <location>
        <begin position="29"/>
        <end position="47"/>
    </location>
</feature>
<dbReference type="GO" id="GO:0046872">
    <property type="term" value="F:metal ion binding"/>
    <property type="evidence" value="ECO:0007669"/>
    <property type="project" value="UniProtKB-KW"/>
</dbReference>
<keyword evidence="11" id="KW-0443">Lipid metabolism</keyword>
<evidence type="ECO:0000256" key="1">
    <source>
        <dbReference type="ARBA" id="ARBA00004651"/>
    </source>
</evidence>
<evidence type="ECO:0000256" key="16">
    <source>
        <dbReference type="PIRSR" id="PIRSR600829-2"/>
    </source>
</evidence>
<feature type="binding site" evidence="17">
    <location>
        <position position="12"/>
    </location>
    <ligand>
        <name>ATP</name>
        <dbReference type="ChEBI" id="CHEBI:30616"/>
    </ligand>
</feature>
<keyword evidence="5" id="KW-0808">Transferase</keyword>
<keyword evidence="6 19" id="KW-0812">Transmembrane</keyword>
<keyword evidence="8 20" id="KW-0418">Kinase</keyword>
<evidence type="ECO:0000256" key="5">
    <source>
        <dbReference type="ARBA" id="ARBA00022679"/>
    </source>
</evidence>
<evidence type="ECO:0000256" key="9">
    <source>
        <dbReference type="ARBA" id="ARBA00022840"/>
    </source>
</evidence>
<dbReference type="InterPro" id="IPR036945">
    <property type="entry name" value="DAGK_sf"/>
</dbReference>
<evidence type="ECO:0000256" key="17">
    <source>
        <dbReference type="PIRSR" id="PIRSR600829-3"/>
    </source>
</evidence>
<feature type="transmembrane region" description="Helical" evidence="19">
    <location>
        <begin position="92"/>
        <end position="116"/>
    </location>
</feature>
<keyword evidence="3" id="KW-1003">Cell membrane</keyword>
<keyword evidence="18" id="KW-0479">Metal-binding</keyword>
<keyword evidence="9 17" id="KW-0067">ATP-binding</keyword>
<feature type="transmembrane region" description="Helical" evidence="19">
    <location>
        <begin position="170"/>
        <end position="197"/>
    </location>
</feature>
<name>A0A6I4VYR3_9BACL</name>
<evidence type="ECO:0000256" key="19">
    <source>
        <dbReference type="SAM" id="Phobius"/>
    </source>
</evidence>
<feature type="binding site" evidence="18">
    <location>
        <position position="72"/>
    </location>
    <ligand>
        <name>a divalent metal cation</name>
        <dbReference type="ChEBI" id="CHEBI:60240"/>
    </ligand>
</feature>
<dbReference type="PANTHER" id="PTHR34299:SF1">
    <property type="entry name" value="DIACYLGLYCEROL KINASE"/>
    <property type="match status" value="1"/>
</dbReference>
<dbReference type="GO" id="GO:0005524">
    <property type="term" value="F:ATP binding"/>
    <property type="evidence" value="ECO:0007669"/>
    <property type="project" value="UniProtKB-KW"/>
</dbReference>